<keyword evidence="6 9" id="KW-1133">Transmembrane helix</keyword>
<evidence type="ECO:0000313" key="10">
    <source>
        <dbReference type="EMBL" id="SEI03643.1"/>
    </source>
</evidence>
<evidence type="ECO:0000313" key="11">
    <source>
        <dbReference type="Proteomes" id="UP000199371"/>
    </source>
</evidence>
<evidence type="ECO:0000256" key="6">
    <source>
        <dbReference type="ARBA" id="ARBA00022989"/>
    </source>
</evidence>
<dbReference type="OrthoDB" id="9814020at2"/>
<feature type="transmembrane region" description="Helical" evidence="9">
    <location>
        <begin position="111"/>
        <end position="133"/>
    </location>
</feature>
<keyword evidence="4" id="KW-0997">Cell inner membrane</keyword>
<keyword evidence="2" id="KW-0813">Transport</keyword>
<evidence type="ECO:0000256" key="5">
    <source>
        <dbReference type="ARBA" id="ARBA00022692"/>
    </source>
</evidence>
<evidence type="ECO:0000256" key="9">
    <source>
        <dbReference type="SAM" id="Phobius"/>
    </source>
</evidence>
<keyword evidence="5 9" id="KW-0812">Transmembrane</keyword>
<reference evidence="11" key="1">
    <citation type="submission" date="2016-10" db="EMBL/GenBank/DDBJ databases">
        <authorList>
            <person name="Varghese N."/>
            <person name="Submissions S."/>
        </authorList>
    </citation>
    <scope>NUCLEOTIDE SEQUENCE [LARGE SCALE GENOMIC DNA]</scope>
    <source>
        <strain evidence="11">DSM 17616</strain>
    </source>
</reference>
<feature type="transmembrane region" description="Helical" evidence="9">
    <location>
        <begin position="48"/>
        <end position="68"/>
    </location>
</feature>
<organism evidence="10 11">
    <name type="scientific">Rheinheimera pacifica</name>
    <dbReference type="NCBI Taxonomy" id="173990"/>
    <lineage>
        <taxon>Bacteria</taxon>
        <taxon>Pseudomonadati</taxon>
        <taxon>Pseudomonadota</taxon>
        <taxon>Gammaproteobacteria</taxon>
        <taxon>Chromatiales</taxon>
        <taxon>Chromatiaceae</taxon>
        <taxon>Rheinheimera</taxon>
    </lineage>
</organism>
<evidence type="ECO:0000256" key="8">
    <source>
        <dbReference type="ARBA" id="ARBA00035655"/>
    </source>
</evidence>
<proteinExistence type="inferred from homology"/>
<keyword evidence="7 9" id="KW-0472">Membrane</keyword>
<dbReference type="PANTHER" id="PTHR30574">
    <property type="entry name" value="INNER MEMBRANE PROTEIN YEDE"/>
    <property type="match status" value="1"/>
</dbReference>
<dbReference type="EMBL" id="FNXF01000012">
    <property type="protein sequence ID" value="SEI03643.1"/>
    <property type="molecule type" value="Genomic_DNA"/>
</dbReference>
<gene>
    <name evidence="10" type="ORF">SAMN05660691_03008</name>
</gene>
<comment type="similarity">
    <text evidence="8">Belongs to the TsuA/YedE (TC 9.B.102) family.</text>
</comment>
<dbReference type="Proteomes" id="UP000199371">
    <property type="component" value="Unassembled WGS sequence"/>
</dbReference>
<feature type="transmembrane region" description="Helical" evidence="9">
    <location>
        <begin position="6"/>
        <end position="27"/>
    </location>
</feature>
<dbReference type="Pfam" id="PF04143">
    <property type="entry name" value="Sulf_transp"/>
    <property type="match status" value="1"/>
</dbReference>
<comment type="subcellular location">
    <subcellularLocation>
        <location evidence="1">Cell inner membrane</location>
        <topology evidence="1">Multi-pass membrane protein</topology>
    </subcellularLocation>
</comment>
<keyword evidence="3" id="KW-1003">Cell membrane</keyword>
<dbReference type="PANTHER" id="PTHR30574:SF1">
    <property type="entry name" value="SULPHUR TRANSPORT DOMAIN-CONTAINING PROTEIN"/>
    <property type="match status" value="1"/>
</dbReference>
<evidence type="ECO:0000256" key="3">
    <source>
        <dbReference type="ARBA" id="ARBA00022475"/>
    </source>
</evidence>
<protein>
    <submittedName>
        <fullName evidence="10">Uncharacterized protein</fullName>
    </submittedName>
</protein>
<dbReference type="AlphaFoldDB" id="A0A1H6MV88"/>
<dbReference type="RefSeq" id="WP_092795088.1">
    <property type="nucleotide sequence ID" value="NZ_FNXF01000012.1"/>
</dbReference>
<accession>A0A1H6MV88</accession>
<name>A0A1H6MV88_9GAMM</name>
<dbReference type="STRING" id="173990.SAMN05660691_03008"/>
<dbReference type="GO" id="GO:0005886">
    <property type="term" value="C:plasma membrane"/>
    <property type="evidence" value="ECO:0007669"/>
    <property type="project" value="UniProtKB-SubCell"/>
</dbReference>
<sequence>MENFTPVEALIGGAMIGLGALILLVFYGRIAGISGIARSALFTRDGRSWRLAFLAGIVAGPILLGAILTDFSYSTPQLSWQVIVAGLLVGAGTGWGSGCTSGHGICGVSRLSPRSVTATVLFMLSGMLVATLLH</sequence>
<evidence type="ECO:0000256" key="7">
    <source>
        <dbReference type="ARBA" id="ARBA00023136"/>
    </source>
</evidence>
<keyword evidence="11" id="KW-1185">Reference proteome</keyword>
<evidence type="ECO:0000256" key="1">
    <source>
        <dbReference type="ARBA" id="ARBA00004429"/>
    </source>
</evidence>
<evidence type="ECO:0000256" key="2">
    <source>
        <dbReference type="ARBA" id="ARBA00022448"/>
    </source>
</evidence>
<feature type="transmembrane region" description="Helical" evidence="9">
    <location>
        <begin position="80"/>
        <end position="99"/>
    </location>
</feature>
<evidence type="ECO:0000256" key="4">
    <source>
        <dbReference type="ARBA" id="ARBA00022519"/>
    </source>
</evidence>
<dbReference type="InterPro" id="IPR007272">
    <property type="entry name" value="Sulf_transp_TsuA/YedE"/>
</dbReference>